<evidence type="ECO:0000256" key="1">
    <source>
        <dbReference type="SAM" id="Phobius"/>
    </source>
</evidence>
<protein>
    <recommendedName>
        <fullName evidence="4">DUF996 domain-containing protein</fullName>
    </recommendedName>
</protein>
<dbReference type="EMBL" id="CP132191">
    <property type="protein sequence ID" value="WLP85388.1"/>
    <property type="molecule type" value="Genomic_DNA"/>
</dbReference>
<sequence length="143" mass="15482">MNLNIKKINTAIGLQIALLVLGVLSLFIVIPLFVSYIGYALSIASSKGDTAGDIDALMSKMVAFVIATSVFSLVYFAVLIPAVIYVILSATLPDKSFEYNNAKTLIWIGFGLSFLIGFIGNIITLVGLVKAKKVFMQKQPEIF</sequence>
<name>A0ABY9H9W5_9MOLU</name>
<keyword evidence="3" id="KW-1185">Reference proteome</keyword>
<proteinExistence type="predicted"/>
<dbReference type="Proteomes" id="UP001237011">
    <property type="component" value="Chromosome"/>
</dbReference>
<gene>
    <name evidence="2" type="ORF">Q8852_03645</name>
</gene>
<keyword evidence="1" id="KW-0812">Transmembrane</keyword>
<accession>A0ABY9H9W5</accession>
<dbReference type="RefSeq" id="WP_305937824.1">
    <property type="nucleotide sequence ID" value="NZ_CP132191.1"/>
</dbReference>
<feature type="transmembrane region" description="Helical" evidence="1">
    <location>
        <begin position="12"/>
        <end position="41"/>
    </location>
</feature>
<evidence type="ECO:0000313" key="3">
    <source>
        <dbReference type="Proteomes" id="UP001237011"/>
    </source>
</evidence>
<feature type="transmembrane region" description="Helical" evidence="1">
    <location>
        <begin position="107"/>
        <end position="129"/>
    </location>
</feature>
<organism evidence="2 3">
    <name type="scientific">Mycoplasma seminis</name>
    <dbReference type="NCBI Taxonomy" id="512749"/>
    <lineage>
        <taxon>Bacteria</taxon>
        <taxon>Bacillati</taxon>
        <taxon>Mycoplasmatota</taxon>
        <taxon>Mollicutes</taxon>
        <taxon>Mycoplasmataceae</taxon>
        <taxon>Mycoplasma</taxon>
    </lineage>
</organism>
<evidence type="ECO:0000313" key="2">
    <source>
        <dbReference type="EMBL" id="WLP85388.1"/>
    </source>
</evidence>
<evidence type="ECO:0008006" key="4">
    <source>
        <dbReference type="Google" id="ProtNLM"/>
    </source>
</evidence>
<keyword evidence="1" id="KW-0472">Membrane</keyword>
<keyword evidence="1" id="KW-1133">Transmembrane helix</keyword>
<reference evidence="2" key="1">
    <citation type="submission" date="2023-08" db="EMBL/GenBank/DDBJ databases">
        <title>Complete genome sequence of Mycoplasma seminis 2200.</title>
        <authorList>
            <person name="Spergser J."/>
        </authorList>
    </citation>
    <scope>NUCLEOTIDE SEQUENCE [LARGE SCALE GENOMIC DNA]</scope>
    <source>
        <strain evidence="2">2200</strain>
    </source>
</reference>
<feature type="transmembrane region" description="Helical" evidence="1">
    <location>
        <begin position="62"/>
        <end position="87"/>
    </location>
</feature>